<dbReference type="Pfam" id="PF02417">
    <property type="entry name" value="Chromate_transp"/>
    <property type="match status" value="1"/>
</dbReference>
<comment type="caution">
    <text evidence="8">The sequence shown here is derived from an EMBL/GenBank/DDBJ whole genome shotgun (WGS) entry which is preliminary data.</text>
</comment>
<feature type="transmembrane region" description="Helical" evidence="7">
    <location>
        <begin position="12"/>
        <end position="32"/>
    </location>
</feature>
<dbReference type="GO" id="GO:0005886">
    <property type="term" value="C:plasma membrane"/>
    <property type="evidence" value="ECO:0007669"/>
    <property type="project" value="UniProtKB-SubCell"/>
</dbReference>
<comment type="similarity">
    <text evidence="2">Belongs to the chromate ion transporter (CHR) (TC 2.A.51) family.</text>
</comment>
<evidence type="ECO:0000256" key="1">
    <source>
        <dbReference type="ARBA" id="ARBA00004651"/>
    </source>
</evidence>
<keyword evidence="4 7" id="KW-0812">Transmembrane</keyword>
<evidence type="ECO:0000256" key="3">
    <source>
        <dbReference type="ARBA" id="ARBA00022475"/>
    </source>
</evidence>
<evidence type="ECO:0000256" key="5">
    <source>
        <dbReference type="ARBA" id="ARBA00022989"/>
    </source>
</evidence>
<dbReference type="EMBL" id="VUMM01000010">
    <property type="protein sequence ID" value="MSS01638.1"/>
    <property type="molecule type" value="Genomic_DNA"/>
</dbReference>
<sequence>MSLQLIFQLIIAFFKTGLFALGGGLATIPFLYEMIKDYGWFTKDMLMNMIAVSESTPGPMGVNMATYVGFHTTNSVIGGIVTTLSLVAPSIIIICIVAHFLQKFKNSHWVQDAFYGLRPAVCAMIASAGLGILVVAVFNNGEISWDINFLNIILLIVMYLFCRKFNKLHPIFIVCICACLGIVFQL</sequence>
<dbReference type="PANTHER" id="PTHR43663">
    <property type="entry name" value="CHROMATE TRANSPORT PROTEIN-RELATED"/>
    <property type="match status" value="1"/>
</dbReference>
<dbReference type="InterPro" id="IPR003370">
    <property type="entry name" value="Chromate_transpt"/>
</dbReference>
<dbReference type="InterPro" id="IPR052518">
    <property type="entry name" value="CHR_Transporter"/>
</dbReference>
<keyword evidence="6 7" id="KW-0472">Membrane</keyword>
<gene>
    <name evidence="8" type="ORF">FYJ50_05940</name>
</gene>
<evidence type="ECO:0000256" key="7">
    <source>
        <dbReference type="SAM" id="Phobius"/>
    </source>
</evidence>
<dbReference type="RefSeq" id="WP_154460176.1">
    <property type="nucleotide sequence ID" value="NZ_JAQYTQ010000024.1"/>
</dbReference>
<organism evidence="8 9">
    <name type="scientific">Floccifex porci</name>
    <dbReference type="NCBI Taxonomy" id="2606629"/>
    <lineage>
        <taxon>Bacteria</taxon>
        <taxon>Bacillati</taxon>
        <taxon>Bacillota</taxon>
        <taxon>Erysipelotrichia</taxon>
        <taxon>Erysipelotrichales</taxon>
        <taxon>Erysipelotrichaceae</taxon>
        <taxon>Floccifex</taxon>
    </lineage>
</organism>
<protein>
    <submittedName>
        <fullName evidence="8">Chromate transporter</fullName>
    </submittedName>
</protein>
<keyword evidence="3" id="KW-1003">Cell membrane</keyword>
<accession>A0A7X2T431</accession>
<feature type="transmembrane region" description="Helical" evidence="7">
    <location>
        <begin position="76"/>
        <end position="101"/>
    </location>
</feature>
<reference evidence="8 9" key="1">
    <citation type="submission" date="2019-08" db="EMBL/GenBank/DDBJ databases">
        <title>In-depth cultivation of the pig gut microbiome towards novel bacterial diversity and tailored functional studies.</title>
        <authorList>
            <person name="Wylensek D."/>
            <person name="Hitch T.C.A."/>
            <person name="Clavel T."/>
        </authorList>
    </citation>
    <scope>NUCLEOTIDE SEQUENCE [LARGE SCALE GENOMIC DNA]</scope>
    <source>
        <strain evidence="8 9">LKV-178-WT-2G</strain>
    </source>
</reference>
<keyword evidence="5 7" id="KW-1133">Transmembrane helix</keyword>
<feature type="transmembrane region" description="Helical" evidence="7">
    <location>
        <begin position="143"/>
        <end position="161"/>
    </location>
</feature>
<dbReference type="AlphaFoldDB" id="A0A7X2T431"/>
<name>A0A7X2T431_9FIRM</name>
<evidence type="ECO:0000256" key="2">
    <source>
        <dbReference type="ARBA" id="ARBA00005262"/>
    </source>
</evidence>
<proteinExistence type="inferred from homology"/>
<evidence type="ECO:0000313" key="9">
    <source>
        <dbReference type="Proteomes" id="UP000470082"/>
    </source>
</evidence>
<dbReference type="PANTHER" id="PTHR43663:SF1">
    <property type="entry name" value="CHROMATE TRANSPORTER"/>
    <property type="match status" value="1"/>
</dbReference>
<keyword evidence="9" id="KW-1185">Reference proteome</keyword>
<dbReference type="Proteomes" id="UP000470082">
    <property type="component" value="Unassembled WGS sequence"/>
</dbReference>
<evidence type="ECO:0000256" key="6">
    <source>
        <dbReference type="ARBA" id="ARBA00023136"/>
    </source>
</evidence>
<evidence type="ECO:0000256" key="4">
    <source>
        <dbReference type="ARBA" id="ARBA00022692"/>
    </source>
</evidence>
<evidence type="ECO:0000313" key="8">
    <source>
        <dbReference type="EMBL" id="MSS01638.1"/>
    </source>
</evidence>
<feature type="transmembrane region" description="Helical" evidence="7">
    <location>
        <begin position="168"/>
        <end position="185"/>
    </location>
</feature>
<comment type="subcellular location">
    <subcellularLocation>
        <location evidence="1">Cell membrane</location>
        <topology evidence="1">Multi-pass membrane protein</topology>
    </subcellularLocation>
</comment>
<feature type="transmembrane region" description="Helical" evidence="7">
    <location>
        <begin position="113"/>
        <end position="137"/>
    </location>
</feature>
<dbReference type="GO" id="GO:0015109">
    <property type="term" value="F:chromate transmembrane transporter activity"/>
    <property type="evidence" value="ECO:0007669"/>
    <property type="project" value="InterPro"/>
</dbReference>